<feature type="domain" description="KIB1-4 beta-propeller" evidence="3">
    <location>
        <begin position="100"/>
        <end position="254"/>
    </location>
</feature>
<feature type="domain" description="Ribonuclease H1 N-terminal" evidence="2">
    <location>
        <begin position="932"/>
        <end position="958"/>
    </location>
</feature>
<dbReference type="Pfam" id="PF01693">
    <property type="entry name" value="Cauli_VI"/>
    <property type="match status" value="1"/>
</dbReference>
<dbReference type="Proteomes" id="UP001231189">
    <property type="component" value="Unassembled WGS sequence"/>
</dbReference>
<dbReference type="Pfam" id="PF03478">
    <property type="entry name" value="Beta-prop_KIB1-4"/>
    <property type="match status" value="1"/>
</dbReference>
<feature type="compositionally biased region" description="Low complexity" evidence="1">
    <location>
        <begin position="302"/>
        <end position="312"/>
    </location>
</feature>
<evidence type="ECO:0000313" key="4">
    <source>
        <dbReference type="EMBL" id="KAK1644364.1"/>
    </source>
</evidence>
<feature type="region of interest" description="Disordered" evidence="1">
    <location>
        <begin position="681"/>
        <end position="705"/>
    </location>
</feature>
<comment type="caution">
    <text evidence="4">The sequence shown here is derived from an EMBL/GenBank/DDBJ whole genome shotgun (WGS) entry which is preliminary data.</text>
</comment>
<proteinExistence type="predicted"/>
<feature type="compositionally biased region" description="Low complexity" evidence="1">
    <location>
        <begin position="687"/>
        <end position="696"/>
    </location>
</feature>
<reference evidence="4" key="1">
    <citation type="submission" date="2023-07" db="EMBL/GenBank/DDBJ databases">
        <title>A chromosome-level genome assembly of Lolium multiflorum.</title>
        <authorList>
            <person name="Chen Y."/>
            <person name="Copetti D."/>
            <person name="Kolliker R."/>
            <person name="Studer B."/>
        </authorList>
    </citation>
    <scope>NUCLEOTIDE SEQUENCE</scope>
    <source>
        <strain evidence="4">02402/16</strain>
        <tissue evidence="4">Leaf</tissue>
    </source>
</reference>
<gene>
    <name evidence="4" type="ORF">QYE76_062169</name>
</gene>
<evidence type="ECO:0000256" key="1">
    <source>
        <dbReference type="SAM" id="MobiDB-lite"/>
    </source>
</evidence>
<feature type="compositionally biased region" description="Acidic residues" evidence="1">
    <location>
        <begin position="413"/>
        <end position="436"/>
    </location>
</feature>
<evidence type="ECO:0000259" key="2">
    <source>
        <dbReference type="Pfam" id="PF01693"/>
    </source>
</evidence>
<evidence type="ECO:0000259" key="3">
    <source>
        <dbReference type="Pfam" id="PF03478"/>
    </source>
</evidence>
<feature type="region of interest" description="Disordered" evidence="1">
    <location>
        <begin position="391"/>
        <end position="449"/>
    </location>
</feature>
<keyword evidence="5" id="KW-1185">Reference proteome</keyword>
<dbReference type="SUPFAM" id="SSF55658">
    <property type="entry name" value="L9 N-domain-like"/>
    <property type="match status" value="1"/>
</dbReference>
<organism evidence="4 5">
    <name type="scientific">Lolium multiflorum</name>
    <name type="common">Italian ryegrass</name>
    <name type="synonym">Lolium perenne subsp. multiflorum</name>
    <dbReference type="NCBI Taxonomy" id="4521"/>
    <lineage>
        <taxon>Eukaryota</taxon>
        <taxon>Viridiplantae</taxon>
        <taxon>Streptophyta</taxon>
        <taxon>Embryophyta</taxon>
        <taxon>Tracheophyta</taxon>
        <taxon>Spermatophyta</taxon>
        <taxon>Magnoliopsida</taxon>
        <taxon>Liliopsida</taxon>
        <taxon>Poales</taxon>
        <taxon>Poaceae</taxon>
        <taxon>BOP clade</taxon>
        <taxon>Pooideae</taxon>
        <taxon>Poodae</taxon>
        <taxon>Poeae</taxon>
        <taxon>Poeae Chloroplast Group 2 (Poeae type)</taxon>
        <taxon>Loliodinae</taxon>
        <taxon>Loliinae</taxon>
        <taxon>Lolium</taxon>
    </lineage>
</organism>
<dbReference type="InterPro" id="IPR009027">
    <property type="entry name" value="Ribosomal_bL9/RNase_H1_N"/>
</dbReference>
<sequence>MEYSRLCRGGGDGHLEALTGDNIDLIAAHLDVTYTVRLAACSRELYDQISNDEGKMHHWDEPCLLMPPPAYWFDEPWFVATASRLHVTVYDLVPLDHPRRSVTLPFMHDRKWLGANGDWIAAADHRGCQWCLVNVYTERHIPLPSPPDPKIGHGVTYQPATKDWLYYLCWSRAINLLKIVICQVPTKGGRYADYKLIALFDKRIFYLEGGGDWRMLKNPTPEQIVPAFCDAIELGGQVFAVDEIRGWTYCWDTPNGDGGLPSPSVAILVLDLAAEEQHLVPDLAAEEQHLVPDLAAEEQHATRASWSSSWRSTPRRRLTPLPHPSKVAAADAPPPLAAGVNLCCSPSSVIAQGSTELPIIAEISNMANNEEAGGSGSKPFWMLTDEMEVMESQPRRDDGEDDGTDPEYRADDAAEDDTTDGAAEDDTTDGAGEDDTGAPKKLRRERRPNVLSTVKQAFTEVNASGHPTAPPDLVKGYSAQLGCILRSTVSINTENLRHPDRANLRTLLFQKLHERYEFPVDCSEKRLMRNKVHNAALTKMSTALASWRNRVKKMINNGESYEKIKESNPSITEQDYADFKIKCESESTSDSSQWGKDMRKLNLGTHKLGPGGFRVAQPKWDAADEERVKNGLEPLFPQYKNKQTRNFLLARYRIDPKTKELTTTPDVKEFEALLAKEIAAESEKEASSGAGSTSSSQCAPWDNPLNRALNAHKKRDPLSKPTSAGRVAGEGCSMKWSEYYKSGKKERKATIDEKEVAQLKAQVAQIPTLVEEQVRQQVQQIVETQQRTQRQQVEDQVGTTLSSLIPTLVAGLDAWYKGGQKGEPPVPSFTGSNSHNVEPSVSPQAATMVSPAAPTLVAPAAPTVVAPAAPTLVSPAAPLLQLNAPVAADNTPPGTAPTSGHSISCTPAAGGASTLAELDAITVTNPHPNMTWYVVYKGKVPGVYNDWEECRRQVHRFSENPMSMFVIPPPVVDDQQYAWFLAPSADGKRLMIILTVNNIGIANAEVPPDIPYAANGLQLRQYPPVATYVFEQDPISLFVAARAGDFHWRQVNSLGDHSLFLGLNYPIIANLKKRESKAPDGTLVPFMRKNCVYTAYRKYLHNQYPKILRCNLQPDEGETVGVISLPRVSWGSVRQAAMWFKPALNIARSVLPLKKH</sequence>
<protein>
    <submittedName>
        <fullName evidence="4">Uncharacterized protein</fullName>
    </submittedName>
</protein>
<dbReference type="AlphaFoldDB" id="A0AAD8S317"/>
<dbReference type="InterPro" id="IPR005174">
    <property type="entry name" value="KIB1-4_b-propeller"/>
</dbReference>
<dbReference type="InterPro" id="IPR011320">
    <property type="entry name" value="RNase_H1_N"/>
</dbReference>
<dbReference type="Gene3D" id="3.40.970.10">
    <property type="entry name" value="Ribonuclease H1, N-terminal domain"/>
    <property type="match status" value="1"/>
</dbReference>
<dbReference type="InterPro" id="IPR037056">
    <property type="entry name" value="RNase_H1_N_sf"/>
</dbReference>
<evidence type="ECO:0000313" key="5">
    <source>
        <dbReference type="Proteomes" id="UP001231189"/>
    </source>
</evidence>
<name>A0AAD8S317_LOLMU</name>
<accession>A0AAD8S317</accession>
<dbReference type="EMBL" id="JAUUTY010000004">
    <property type="protein sequence ID" value="KAK1644364.1"/>
    <property type="molecule type" value="Genomic_DNA"/>
</dbReference>
<feature type="region of interest" description="Disordered" evidence="1">
    <location>
        <begin position="301"/>
        <end position="330"/>
    </location>
</feature>
<dbReference type="PANTHER" id="PTHR33018:SF37">
    <property type="entry name" value="TRANSPOSASE TNP1_EN_SPM-LIKE DOMAIN-CONTAINING PROTEIN"/>
    <property type="match status" value="1"/>
</dbReference>
<dbReference type="PANTHER" id="PTHR33018">
    <property type="entry name" value="OS10G0338966 PROTEIN-RELATED"/>
    <property type="match status" value="1"/>
</dbReference>